<dbReference type="EMBL" id="PGYQ01000014">
    <property type="protein sequence ID" value="PKL72173.1"/>
    <property type="molecule type" value="Genomic_DNA"/>
</dbReference>
<accession>A0A2N1UN19</accession>
<protein>
    <submittedName>
        <fullName evidence="1">Uncharacterized protein</fullName>
    </submittedName>
</protein>
<evidence type="ECO:0000313" key="1">
    <source>
        <dbReference type="EMBL" id="PKL72173.1"/>
    </source>
</evidence>
<sequence>MTKHECAQFKSEGNRELLIKDLIQECLDKKEKDKANNKVASPQAVEEFKEMIEKAKGLELSSNFFSRIYTHRHGGTVDELYEEFIKLTEKEKEEKIRKNIETAQEMLKEKQYKDTGEDCITQAEERIKKGIEQL</sequence>
<organism evidence="1 2">
    <name type="scientific">Candidatus Kuenenbacteria bacterium HGW-Kuenenbacteria-1</name>
    <dbReference type="NCBI Taxonomy" id="2013812"/>
    <lineage>
        <taxon>Bacteria</taxon>
        <taxon>Candidatus Kueneniibacteriota</taxon>
    </lineage>
</organism>
<proteinExistence type="predicted"/>
<dbReference type="AlphaFoldDB" id="A0A2N1UN19"/>
<reference evidence="1 2" key="1">
    <citation type="journal article" date="2017" name="ISME J.">
        <title>Potential for microbial H2 and metal transformations associated with novel bacteria and archaea in deep terrestrial subsurface sediments.</title>
        <authorList>
            <person name="Hernsdorf A.W."/>
            <person name="Amano Y."/>
            <person name="Miyakawa K."/>
            <person name="Ise K."/>
            <person name="Suzuki Y."/>
            <person name="Anantharaman K."/>
            <person name="Probst A."/>
            <person name="Burstein D."/>
            <person name="Thomas B.C."/>
            <person name="Banfield J.F."/>
        </authorList>
    </citation>
    <scope>NUCLEOTIDE SEQUENCE [LARGE SCALE GENOMIC DNA]</scope>
    <source>
        <strain evidence="1">HGW-Kuenenbacteria-1</strain>
    </source>
</reference>
<dbReference type="Proteomes" id="UP000233414">
    <property type="component" value="Unassembled WGS sequence"/>
</dbReference>
<gene>
    <name evidence="1" type="ORF">CVV26_02785</name>
</gene>
<evidence type="ECO:0000313" key="2">
    <source>
        <dbReference type="Proteomes" id="UP000233414"/>
    </source>
</evidence>
<name>A0A2N1UN19_9BACT</name>
<comment type="caution">
    <text evidence="1">The sequence shown here is derived from an EMBL/GenBank/DDBJ whole genome shotgun (WGS) entry which is preliminary data.</text>
</comment>